<proteinExistence type="predicted"/>
<feature type="transmembrane region" description="Helical" evidence="1">
    <location>
        <begin position="96"/>
        <end position="116"/>
    </location>
</feature>
<evidence type="ECO:0000313" key="3">
    <source>
        <dbReference type="Proteomes" id="UP000019753"/>
    </source>
</evidence>
<organism evidence="2 3">
    <name type="scientific">Actinotalea ferrariae CF5-4</name>
    <dbReference type="NCBI Taxonomy" id="948458"/>
    <lineage>
        <taxon>Bacteria</taxon>
        <taxon>Bacillati</taxon>
        <taxon>Actinomycetota</taxon>
        <taxon>Actinomycetes</taxon>
        <taxon>Micrococcales</taxon>
        <taxon>Cellulomonadaceae</taxon>
        <taxon>Actinotalea</taxon>
    </lineage>
</organism>
<dbReference type="Proteomes" id="UP000019753">
    <property type="component" value="Unassembled WGS sequence"/>
</dbReference>
<dbReference type="AlphaFoldDB" id="A0A021VS83"/>
<protein>
    <submittedName>
        <fullName evidence="2">Uncharacterized protein</fullName>
    </submittedName>
</protein>
<keyword evidence="1" id="KW-0812">Transmembrane</keyword>
<gene>
    <name evidence="2" type="ORF">N866_14295</name>
</gene>
<feature type="transmembrane region" description="Helical" evidence="1">
    <location>
        <begin position="168"/>
        <end position="195"/>
    </location>
</feature>
<reference evidence="2 3" key="1">
    <citation type="submission" date="2014-01" db="EMBL/GenBank/DDBJ databases">
        <title>Actinotalea ferrariae CF5-4.</title>
        <authorList>
            <person name="Chen F."/>
            <person name="Li Y."/>
            <person name="Wang G."/>
        </authorList>
    </citation>
    <scope>NUCLEOTIDE SEQUENCE [LARGE SCALE GENOMIC DNA]</scope>
    <source>
        <strain evidence="2 3">CF5-4</strain>
    </source>
</reference>
<keyword evidence="1" id="KW-1133">Transmembrane helix</keyword>
<feature type="transmembrane region" description="Helical" evidence="1">
    <location>
        <begin position="201"/>
        <end position="226"/>
    </location>
</feature>
<comment type="caution">
    <text evidence="2">The sequence shown here is derived from an EMBL/GenBank/DDBJ whole genome shotgun (WGS) entry which is preliminary data.</text>
</comment>
<evidence type="ECO:0000313" key="2">
    <source>
        <dbReference type="EMBL" id="EYR61917.1"/>
    </source>
</evidence>
<accession>A0A021VS83</accession>
<keyword evidence="1" id="KW-0472">Membrane</keyword>
<evidence type="ECO:0000256" key="1">
    <source>
        <dbReference type="SAM" id="Phobius"/>
    </source>
</evidence>
<feature type="non-terminal residue" evidence="2">
    <location>
        <position position="1"/>
    </location>
</feature>
<dbReference type="EMBL" id="AXCW01000412">
    <property type="protein sequence ID" value="EYR61917.1"/>
    <property type="molecule type" value="Genomic_DNA"/>
</dbReference>
<name>A0A021VS83_9CELL</name>
<feature type="transmembrane region" description="Helical" evidence="1">
    <location>
        <begin position="122"/>
        <end position="147"/>
    </location>
</feature>
<keyword evidence="3" id="KW-1185">Reference proteome</keyword>
<sequence>VAGAVARRGLRSWTTDPRYTSALVGAVALPVLIVLLAATVVDAPAAVALSMAPLMAGTIAWGRHNDTAFDGSALWLHVVSHVPGWADRAGRAAATLVWAAPVLVVVAVAGAVVAGRTDLAPAAVGAALGVLGAGLAVSAVSSAALVYPVPPPGASPYAAQAGSLGASLVAQLVTSVATAVVCLPVTALYLAALWWRPGLSWVVLAAGVLGGAGVLAGGVVVGGQVYDARAVRLLARLD</sequence>
<feature type="transmembrane region" description="Helical" evidence="1">
    <location>
        <begin position="19"/>
        <end position="41"/>
    </location>
</feature>